<evidence type="ECO:0000256" key="4">
    <source>
        <dbReference type="ARBA" id="ARBA00022679"/>
    </source>
</evidence>
<evidence type="ECO:0000256" key="7">
    <source>
        <dbReference type="ARBA" id="ARBA00023136"/>
    </source>
</evidence>
<evidence type="ECO:0000313" key="9">
    <source>
        <dbReference type="EMBL" id="PHZ85710.1"/>
    </source>
</evidence>
<comment type="caution">
    <text evidence="9">The sequence shown here is derived from an EMBL/GenBank/DDBJ whole genome shotgun (WGS) entry which is preliminary data.</text>
</comment>
<keyword evidence="3" id="KW-0597">Phosphoprotein</keyword>
<evidence type="ECO:0000256" key="5">
    <source>
        <dbReference type="ARBA" id="ARBA00022777"/>
    </source>
</evidence>
<dbReference type="Proteomes" id="UP000229730">
    <property type="component" value="Unassembled WGS sequence"/>
</dbReference>
<dbReference type="InterPro" id="IPR036890">
    <property type="entry name" value="HATPase_C_sf"/>
</dbReference>
<dbReference type="InterPro" id="IPR003661">
    <property type="entry name" value="HisK_dim/P_dom"/>
</dbReference>
<gene>
    <name evidence="9" type="ORF">CRD36_03220</name>
</gene>
<feature type="domain" description="Histidine kinase" evidence="8">
    <location>
        <begin position="130"/>
        <end position="348"/>
    </location>
</feature>
<dbReference type="InterPro" id="IPR036097">
    <property type="entry name" value="HisK_dim/P_sf"/>
</dbReference>
<dbReference type="FunFam" id="1.10.287.130:FF:000001">
    <property type="entry name" value="Two-component sensor histidine kinase"/>
    <property type="match status" value="1"/>
</dbReference>
<protein>
    <recommendedName>
        <fullName evidence="2">histidine kinase</fullName>
        <ecNumber evidence="2">2.7.13.3</ecNumber>
    </recommendedName>
</protein>
<dbReference type="PANTHER" id="PTHR45453">
    <property type="entry name" value="PHOSPHATE REGULON SENSOR PROTEIN PHOR"/>
    <property type="match status" value="1"/>
</dbReference>
<dbReference type="PANTHER" id="PTHR45453:SF1">
    <property type="entry name" value="PHOSPHATE REGULON SENSOR PROTEIN PHOR"/>
    <property type="match status" value="1"/>
</dbReference>
<dbReference type="FunFam" id="3.30.565.10:FF:000006">
    <property type="entry name" value="Sensor histidine kinase WalK"/>
    <property type="match status" value="1"/>
</dbReference>
<dbReference type="Pfam" id="PF00512">
    <property type="entry name" value="HisKA"/>
    <property type="match status" value="1"/>
</dbReference>
<keyword evidence="6" id="KW-0902">Two-component regulatory system</keyword>
<dbReference type="Gene3D" id="1.10.287.130">
    <property type="match status" value="1"/>
</dbReference>
<name>A0A2G4YU00_9PROT</name>
<proteinExistence type="predicted"/>
<evidence type="ECO:0000256" key="3">
    <source>
        <dbReference type="ARBA" id="ARBA00022553"/>
    </source>
</evidence>
<dbReference type="SMART" id="SM00388">
    <property type="entry name" value="HisKA"/>
    <property type="match status" value="1"/>
</dbReference>
<evidence type="ECO:0000256" key="6">
    <source>
        <dbReference type="ARBA" id="ARBA00023012"/>
    </source>
</evidence>
<dbReference type="GO" id="GO:0004721">
    <property type="term" value="F:phosphoprotein phosphatase activity"/>
    <property type="evidence" value="ECO:0007669"/>
    <property type="project" value="TreeGrafter"/>
</dbReference>
<dbReference type="SUPFAM" id="SSF47384">
    <property type="entry name" value="Homodimeric domain of signal transducing histidine kinase"/>
    <property type="match status" value="1"/>
</dbReference>
<comment type="catalytic activity">
    <reaction evidence="1">
        <text>ATP + protein L-histidine = ADP + protein N-phospho-L-histidine.</text>
        <dbReference type="EC" id="2.7.13.3"/>
    </reaction>
</comment>
<evidence type="ECO:0000256" key="1">
    <source>
        <dbReference type="ARBA" id="ARBA00000085"/>
    </source>
</evidence>
<dbReference type="Gene3D" id="3.30.565.10">
    <property type="entry name" value="Histidine kinase-like ATPase, C-terminal domain"/>
    <property type="match status" value="1"/>
</dbReference>
<organism evidence="9 10">
    <name type="scientific">Paremcibacter congregatus</name>
    <dbReference type="NCBI Taxonomy" id="2043170"/>
    <lineage>
        <taxon>Bacteria</taxon>
        <taxon>Pseudomonadati</taxon>
        <taxon>Pseudomonadota</taxon>
        <taxon>Alphaproteobacteria</taxon>
        <taxon>Emcibacterales</taxon>
        <taxon>Emcibacteraceae</taxon>
        <taxon>Paremcibacter</taxon>
    </lineage>
</organism>
<evidence type="ECO:0000313" key="10">
    <source>
        <dbReference type="Proteomes" id="UP000229730"/>
    </source>
</evidence>
<dbReference type="FunCoup" id="A0A2G4YU00">
    <property type="interactions" value="608"/>
</dbReference>
<dbReference type="Pfam" id="PF02518">
    <property type="entry name" value="HATPase_c"/>
    <property type="match status" value="1"/>
</dbReference>
<keyword evidence="10" id="KW-1185">Reference proteome</keyword>
<dbReference type="GO" id="GO:0016036">
    <property type="term" value="P:cellular response to phosphate starvation"/>
    <property type="evidence" value="ECO:0007669"/>
    <property type="project" value="TreeGrafter"/>
</dbReference>
<dbReference type="CDD" id="cd00082">
    <property type="entry name" value="HisKA"/>
    <property type="match status" value="1"/>
</dbReference>
<dbReference type="RefSeq" id="WP_099471294.1">
    <property type="nucleotide sequence ID" value="NZ_CP041025.1"/>
</dbReference>
<keyword evidence="7" id="KW-0472">Membrane</keyword>
<dbReference type="AlphaFoldDB" id="A0A2G4YU00"/>
<keyword evidence="4" id="KW-0808">Transferase</keyword>
<evidence type="ECO:0000256" key="2">
    <source>
        <dbReference type="ARBA" id="ARBA00012438"/>
    </source>
</evidence>
<dbReference type="EC" id="2.7.13.3" evidence="2"/>
<dbReference type="SMART" id="SM00387">
    <property type="entry name" value="HATPase_c"/>
    <property type="match status" value="1"/>
</dbReference>
<dbReference type="InterPro" id="IPR050351">
    <property type="entry name" value="BphY/WalK/GraS-like"/>
</dbReference>
<dbReference type="InParanoid" id="A0A2G4YU00"/>
<keyword evidence="5" id="KW-0418">Kinase</keyword>
<dbReference type="OrthoDB" id="9813151at2"/>
<sequence>MRNIADQKVKTPFYGSESLDSLPLPVILISSNCILLAANKRAREVFNGFRAGEPLSNMITDSYFLEACARVFEKNEAMECEIVRTVRRKRTFQASISPFQSKEGDGAYIAIYETTAAREAERMRASFVADVSHELRSPLTTLIATIETLRGRAGANPDTRARFIELMAQETERMHGIVDDLLSLSATEAVEHILPNQTANLLPIMTNIAKVLSTKARAKGMDIVLEIEDDLPDMRGEYDELYQAIYNLAENAIKYGESDSNVTLRVDVTEHSMEIKVHNYGTPIQEKHIPRLTERFYRVDKSRSRDLGGTGLGLAIVKHIINRHLGELNITSSEEGGTTFSVTFPVMPEEN</sequence>
<dbReference type="InterPro" id="IPR004358">
    <property type="entry name" value="Sig_transdc_His_kin-like_C"/>
</dbReference>
<dbReference type="PROSITE" id="PS50109">
    <property type="entry name" value="HIS_KIN"/>
    <property type="match status" value="1"/>
</dbReference>
<dbReference type="EMBL" id="PDEM01000009">
    <property type="protein sequence ID" value="PHZ85710.1"/>
    <property type="molecule type" value="Genomic_DNA"/>
</dbReference>
<accession>A0A2G4YU00</accession>
<evidence type="ECO:0000259" key="8">
    <source>
        <dbReference type="PROSITE" id="PS50109"/>
    </source>
</evidence>
<dbReference type="SUPFAM" id="SSF55874">
    <property type="entry name" value="ATPase domain of HSP90 chaperone/DNA topoisomerase II/histidine kinase"/>
    <property type="match status" value="1"/>
</dbReference>
<reference evidence="9 10" key="1">
    <citation type="submission" date="2017-10" db="EMBL/GenBank/DDBJ databases">
        <title>Frigbacter circumglobatus gen. nov. sp. nov., isolated from sediment cultured in situ.</title>
        <authorList>
            <person name="Zhao Z."/>
        </authorList>
    </citation>
    <scope>NUCLEOTIDE SEQUENCE [LARGE SCALE GENOMIC DNA]</scope>
    <source>
        <strain evidence="9 10">ZYL</strain>
    </source>
</reference>
<dbReference type="PRINTS" id="PR00344">
    <property type="entry name" value="BCTRLSENSOR"/>
</dbReference>
<dbReference type="GO" id="GO:0005886">
    <property type="term" value="C:plasma membrane"/>
    <property type="evidence" value="ECO:0007669"/>
    <property type="project" value="TreeGrafter"/>
</dbReference>
<dbReference type="InterPro" id="IPR003594">
    <property type="entry name" value="HATPase_dom"/>
</dbReference>
<dbReference type="InterPro" id="IPR005467">
    <property type="entry name" value="His_kinase_dom"/>
</dbReference>
<dbReference type="GO" id="GO:0000155">
    <property type="term" value="F:phosphorelay sensor kinase activity"/>
    <property type="evidence" value="ECO:0007669"/>
    <property type="project" value="InterPro"/>
</dbReference>